<evidence type="ECO:0000313" key="2">
    <source>
        <dbReference type="Proteomes" id="UP000377803"/>
    </source>
</evidence>
<proteinExistence type="predicted"/>
<keyword evidence="2" id="KW-1185">Reference proteome</keyword>
<gene>
    <name evidence="1" type="ORF">LC1Nh_1134</name>
</gene>
<dbReference type="GeneID" id="42365532"/>
<dbReference type="EMBL" id="CP040089">
    <property type="protein sequence ID" value="QGA81002.1"/>
    <property type="molecule type" value="Genomic_DNA"/>
</dbReference>
<accession>A0A5Q0UH61</accession>
<dbReference type="AlphaFoldDB" id="A0A5Q0UH61"/>
<reference evidence="2" key="1">
    <citation type="submission" date="2019-05" db="EMBL/GenBank/DDBJ databases">
        <title>Candidatus Nanohalobium constans, a novel model system to study the DPANN nano-sized archaea: genomic and physiological characterization of a nanoarchaeon co-cultured with its chitinotrophic host.</title>
        <authorList>
            <person name="La Cono V."/>
            <person name="Arcadi E."/>
            <person name="Crisafi F."/>
            <person name="Denaro R."/>
            <person name="La Spada G."/>
            <person name="Messina E."/>
            <person name="Smedile F."/>
            <person name="Toshchakov S.V."/>
            <person name="Shevchenko M.A."/>
            <person name="Golyshin P.N."/>
            <person name="Golyshina O.V."/>
            <person name="Ferrer M."/>
            <person name="Rohde M."/>
            <person name="Mushegian A."/>
            <person name="Sorokin D.Y."/>
            <person name="Giuliano L."/>
            <person name="Yakimov M.M."/>
        </authorList>
    </citation>
    <scope>NUCLEOTIDE SEQUENCE [LARGE SCALE GENOMIC DNA]</scope>
    <source>
        <strain evidence="2">LC1Nh</strain>
    </source>
</reference>
<organism evidence="1 2">
    <name type="scientific">Candidatus Nanohalobium constans</name>
    <dbReference type="NCBI Taxonomy" id="2565781"/>
    <lineage>
        <taxon>Archaea</taxon>
        <taxon>Candidatus Nanohalarchaeota</taxon>
        <taxon>Candidatus Nanohalobia</taxon>
        <taxon>Candidatus Nanohalobiales</taxon>
        <taxon>Candidatus Nanohalobiaceae</taxon>
        <taxon>Candidatus Nanohalobium</taxon>
    </lineage>
</organism>
<dbReference type="RefSeq" id="WP_153550750.1">
    <property type="nucleotide sequence ID" value="NZ_CP040089.1"/>
</dbReference>
<protein>
    <submittedName>
        <fullName evidence="1">Uncharacterized protein</fullName>
    </submittedName>
</protein>
<dbReference type="Proteomes" id="UP000377803">
    <property type="component" value="Chromosome"/>
</dbReference>
<sequence length="286" mass="31079">MVTGNYSGNNIRSATLSKYTKTSQKQSSRIKGLNTSNLTVSIKNLSLKTGSNLNIILNRLSQSSEITASTVPEIEDPLLESTPYSRKIAACSFDKLAAKKYRGSSNSGTARGDAVVEPDLPLNPSETKILVTENVSKYSTVDVEDFGGYFSQVEPSNPSSYNSNFVAGTSSTPDVSNGRKVIIHEGFWTSNFGKAINRDCYMPTSHTDTPSLVDRINEDTRGSNNQGVFTVASNTSNTESEIIYERLDSSGLDLVEIETISSPSVWSNYSMSRGLAEEHGLNELIK</sequence>
<name>A0A5Q0UH61_9ARCH</name>
<dbReference type="KEGG" id="ncon:LC1Nh_1134"/>
<evidence type="ECO:0000313" key="1">
    <source>
        <dbReference type="EMBL" id="QGA81002.1"/>
    </source>
</evidence>